<comment type="caution">
    <text evidence="1">The sequence shown here is derived from an EMBL/GenBank/DDBJ whole genome shotgun (WGS) entry which is preliminary data.</text>
</comment>
<gene>
    <name evidence="1" type="ORF">GZ78_21115</name>
</gene>
<dbReference type="STRING" id="1137799.GZ78_21115"/>
<dbReference type="EMBL" id="JOKH01000005">
    <property type="protein sequence ID" value="KEQ16382.1"/>
    <property type="molecule type" value="Genomic_DNA"/>
</dbReference>
<reference evidence="1 2" key="1">
    <citation type="submission" date="2014-06" db="EMBL/GenBank/DDBJ databases">
        <title>Whole Genome Sequences of Three Symbiotic Endozoicomonas Bacteria.</title>
        <authorList>
            <person name="Neave M.J."/>
            <person name="Apprill A."/>
            <person name="Voolstra C.R."/>
        </authorList>
    </citation>
    <scope>NUCLEOTIDE SEQUENCE [LARGE SCALE GENOMIC DNA]</scope>
    <source>
        <strain evidence="1 2">DSM 25634</strain>
    </source>
</reference>
<organism evidence="1 2">
    <name type="scientific">Endozoicomonas numazuensis</name>
    <dbReference type="NCBI Taxonomy" id="1137799"/>
    <lineage>
        <taxon>Bacteria</taxon>
        <taxon>Pseudomonadati</taxon>
        <taxon>Pseudomonadota</taxon>
        <taxon>Gammaproteobacteria</taxon>
        <taxon>Oceanospirillales</taxon>
        <taxon>Endozoicomonadaceae</taxon>
        <taxon>Endozoicomonas</taxon>
    </lineage>
</organism>
<dbReference type="Proteomes" id="UP000028073">
    <property type="component" value="Unassembled WGS sequence"/>
</dbReference>
<dbReference type="AlphaFoldDB" id="A0A081ND59"/>
<name>A0A081ND59_9GAMM</name>
<keyword evidence="2" id="KW-1185">Reference proteome</keyword>
<evidence type="ECO:0000313" key="2">
    <source>
        <dbReference type="Proteomes" id="UP000028073"/>
    </source>
</evidence>
<accession>A0A081ND59</accession>
<sequence>MKNISQLRRYKCEFHLAVDRLDQRSGDGNQTFIVLIDRRKSVFAGHPTESYFMVNNRIGRLLFQ</sequence>
<proteinExistence type="predicted"/>
<protein>
    <submittedName>
        <fullName evidence="1">Uncharacterized protein</fullName>
    </submittedName>
</protein>
<evidence type="ECO:0000313" key="1">
    <source>
        <dbReference type="EMBL" id="KEQ16382.1"/>
    </source>
</evidence>